<dbReference type="PANTHER" id="PTHR30478:SF0">
    <property type="entry name" value="BETA SLIDING CLAMP"/>
    <property type="match status" value="1"/>
</dbReference>
<evidence type="ECO:0000256" key="1">
    <source>
        <dbReference type="ARBA" id="ARBA00004496"/>
    </source>
</evidence>
<sequence>MNDASSLLSISAFARTVGLTPSALRFYDDCGVLRPARVDEATGYRHYGTDQQQRAIMLRTLRRAGLPLPEVVEALDGTAEDTRHLLRAHLDRIRQESTAARAAVEDLLRTLPEPAAEVTLGGAELASAIRQVVPAAGTDPAYPQLTHVLIELDEAEVRLVATDRYRLALRVLEPARTGGCARVLVPGMEVQELGRWVMAQPEVVFEFGEAETTVRAGAQARSLRATQDTFPAYREILDGLPPRPHRVIVDRTRLREALPAEAGRVVLSVAEQRLLVDDGAALPATCLGSAPRIAFDPAVLGPALEASVGPDVLLEIGEPFEPVVVRSADQGSFTVLVMPVELPG</sequence>
<reference evidence="10 11" key="1">
    <citation type="submission" date="2019-06" db="EMBL/GenBank/DDBJ databases">
        <title>Sequencing the genomes of 1000 actinobacteria strains.</title>
        <authorList>
            <person name="Klenk H.-P."/>
        </authorList>
    </citation>
    <scope>NUCLEOTIDE SEQUENCE [LARGE SCALE GENOMIC DNA]</scope>
    <source>
        <strain evidence="10 11">DSM 45679</strain>
    </source>
</reference>
<keyword evidence="3" id="KW-0963">Cytoplasm</keyword>
<dbReference type="GO" id="GO:0006355">
    <property type="term" value="P:regulation of DNA-templated transcription"/>
    <property type="evidence" value="ECO:0007669"/>
    <property type="project" value="InterPro"/>
</dbReference>
<dbReference type="PROSITE" id="PS00552">
    <property type="entry name" value="HTH_MERR_1"/>
    <property type="match status" value="1"/>
</dbReference>
<keyword evidence="6" id="KW-0235">DNA replication</keyword>
<dbReference type="GO" id="GO:0003887">
    <property type="term" value="F:DNA-directed DNA polymerase activity"/>
    <property type="evidence" value="ECO:0007669"/>
    <property type="project" value="UniProtKB-KW"/>
</dbReference>
<accession>A0A542DJ47</accession>
<evidence type="ECO:0000256" key="6">
    <source>
        <dbReference type="ARBA" id="ARBA00022705"/>
    </source>
</evidence>
<dbReference type="SUPFAM" id="SSF46955">
    <property type="entry name" value="Putative DNA-binding domain"/>
    <property type="match status" value="1"/>
</dbReference>
<dbReference type="Pfam" id="PF13411">
    <property type="entry name" value="MerR_1"/>
    <property type="match status" value="1"/>
</dbReference>
<proteinExistence type="inferred from homology"/>
<evidence type="ECO:0000256" key="8">
    <source>
        <dbReference type="ARBA" id="ARBA00023125"/>
    </source>
</evidence>
<dbReference type="InterPro" id="IPR000551">
    <property type="entry name" value="MerR-type_HTH_dom"/>
</dbReference>
<dbReference type="CDD" id="cd01107">
    <property type="entry name" value="HTH_BmrR"/>
    <property type="match status" value="1"/>
</dbReference>
<keyword evidence="11" id="KW-1185">Reference proteome</keyword>
<comment type="caution">
    <text evidence="10">The sequence shown here is derived from an EMBL/GenBank/DDBJ whole genome shotgun (WGS) entry which is preliminary data.</text>
</comment>
<evidence type="ECO:0000256" key="5">
    <source>
        <dbReference type="ARBA" id="ARBA00022695"/>
    </source>
</evidence>
<dbReference type="Gene3D" id="3.10.150.10">
    <property type="entry name" value="DNA Polymerase III, subunit A, domain 2"/>
    <property type="match status" value="2"/>
</dbReference>
<dbReference type="InterPro" id="IPR001001">
    <property type="entry name" value="DNA_polIII_beta"/>
</dbReference>
<dbReference type="SUPFAM" id="SSF55979">
    <property type="entry name" value="DNA clamp"/>
    <property type="match status" value="2"/>
</dbReference>
<dbReference type="GO" id="GO:0003677">
    <property type="term" value="F:DNA binding"/>
    <property type="evidence" value="ECO:0007669"/>
    <property type="project" value="UniProtKB-KW"/>
</dbReference>
<dbReference type="SMART" id="SM00422">
    <property type="entry name" value="HTH_MERR"/>
    <property type="match status" value="1"/>
</dbReference>
<dbReference type="Pfam" id="PF02767">
    <property type="entry name" value="DNA_pol3_beta_2"/>
    <property type="match status" value="1"/>
</dbReference>
<dbReference type="GO" id="GO:0006271">
    <property type="term" value="P:DNA strand elongation involved in DNA replication"/>
    <property type="evidence" value="ECO:0007669"/>
    <property type="project" value="TreeGrafter"/>
</dbReference>
<name>A0A542DJ47_AMYCI</name>
<evidence type="ECO:0000313" key="11">
    <source>
        <dbReference type="Proteomes" id="UP000320876"/>
    </source>
</evidence>
<dbReference type="GO" id="GO:0005737">
    <property type="term" value="C:cytoplasm"/>
    <property type="evidence" value="ECO:0007669"/>
    <property type="project" value="UniProtKB-SubCell"/>
</dbReference>
<keyword evidence="5" id="KW-0548">Nucleotidyltransferase</keyword>
<dbReference type="PROSITE" id="PS50937">
    <property type="entry name" value="HTH_MERR_2"/>
    <property type="match status" value="1"/>
</dbReference>
<keyword evidence="8" id="KW-0238">DNA-binding</keyword>
<dbReference type="InterPro" id="IPR009061">
    <property type="entry name" value="DNA-bd_dom_put_sf"/>
</dbReference>
<dbReference type="OrthoDB" id="7849865at2"/>
<comment type="similarity">
    <text evidence="2">Belongs to the beta sliding clamp family.</text>
</comment>
<keyword evidence="7" id="KW-0239">DNA-directed DNA polymerase</keyword>
<dbReference type="RefSeq" id="WP_141998587.1">
    <property type="nucleotide sequence ID" value="NZ_VFML01000001.1"/>
</dbReference>
<dbReference type="CDD" id="cd00140">
    <property type="entry name" value="beta_clamp"/>
    <property type="match status" value="1"/>
</dbReference>
<dbReference type="GO" id="GO:0008408">
    <property type="term" value="F:3'-5' exonuclease activity"/>
    <property type="evidence" value="ECO:0007669"/>
    <property type="project" value="InterPro"/>
</dbReference>
<evidence type="ECO:0000259" key="9">
    <source>
        <dbReference type="PROSITE" id="PS50937"/>
    </source>
</evidence>
<comment type="subcellular location">
    <subcellularLocation>
        <location evidence="1">Cytoplasm</location>
    </subcellularLocation>
</comment>
<dbReference type="PANTHER" id="PTHR30478">
    <property type="entry name" value="DNA POLYMERASE III SUBUNIT BETA"/>
    <property type="match status" value="1"/>
</dbReference>
<evidence type="ECO:0000256" key="2">
    <source>
        <dbReference type="ARBA" id="ARBA00010752"/>
    </source>
</evidence>
<dbReference type="InterPro" id="IPR022637">
    <property type="entry name" value="DNA_polIII_beta_cen"/>
</dbReference>
<gene>
    <name evidence="10" type="ORF">FB471_2863</name>
</gene>
<evidence type="ECO:0000256" key="4">
    <source>
        <dbReference type="ARBA" id="ARBA00022679"/>
    </source>
</evidence>
<keyword evidence="4" id="KW-0808">Transferase</keyword>
<feature type="domain" description="HTH merR-type" evidence="9">
    <location>
        <begin position="7"/>
        <end position="77"/>
    </location>
</feature>
<dbReference type="InterPro" id="IPR046938">
    <property type="entry name" value="DNA_clamp_sf"/>
</dbReference>
<dbReference type="Gene3D" id="1.10.1660.10">
    <property type="match status" value="1"/>
</dbReference>
<dbReference type="GO" id="GO:0009360">
    <property type="term" value="C:DNA polymerase III complex"/>
    <property type="evidence" value="ECO:0007669"/>
    <property type="project" value="InterPro"/>
</dbReference>
<evidence type="ECO:0000256" key="3">
    <source>
        <dbReference type="ARBA" id="ARBA00022490"/>
    </source>
</evidence>
<dbReference type="EMBL" id="VFML01000001">
    <property type="protein sequence ID" value="TQJ03113.1"/>
    <property type="molecule type" value="Genomic_DNA"/>
</dbReference>
<organism evidence="10 11">
    <name type="scientific">Amycolatopsis cihanbeyliensis</name>
    <dbReference type="NCBI Taxonomy" id="1128664"/>
    <lineage>
        <taxon>Bacteria</taxon>
        <taxon>Bacillati</taxon>
        <taxon>Actinomycetota</taxon>
        <taxon>Actinomycetes</taxon>
        <taxon>Pseudonocardiales</taxon>
        <taxon>Pseudonocardiaceae</taxon>
        <taxon>Amycolatopsis</taxon>
    </lineage>
</organism>
<evidence type="ECO:0000256" key="7">
    <source>
        <dbReference type="ARBA" id="ARBA00022932"/>
    </source>
</evidence>
<evidence type="ECO:0000313" key="10">
    <source>
        <dbReference type="EMBL" id="TQJ03113.1"/>
    </source>
</evidence>
<dbReference type="AlphaFoldDB" id="A0A542DJ47"/>
<protein>
    <submittedName>
        <fullName evidence="10">MerR-like DNA binding protein</fullName>
    </submittedName>
</protein>
<dbReference type="Proteomes" id="UP000320876">
    <property type="component" value="Unassembled WGS sequence"/>
</dbReference>
<dbReference type="SMART" id="SM00480">
    <property type="entry name" value="POL3Bc"/>
    <property type="match status" value="1"/>
</dbReference>